<dbReference type="Proteomes" id="UP000305778">
    <property type="component" value="Unassembled WGS sequence"/>
</dbReference>
<feature type="compositionally biased region" description="Low complexity" evidence="1">
    <location>
        <begin position="1"/>
        <end position="20"/>
    </location>
</feature>
<name>A0A4U0SV81_9ACTN</name>
<proteinExistence type="predicted"/>
<organism evidence="2 3">
    <name type="scientific">Actinacidiphila oryziradicis</name>
    <dbReference type="NCBI Taxonomy" id="2571141"/>
    <lineage>
        <taxon>Bacteria</taxon>
        <taxon>Bacillati</taxon>
        <taxon>Actinomycetota</taxon>
        <taxon>Actinomycetes</taxon>
        <taxon>Kitasatosporales</taxon>
        <taxon>Streptomycetaceae</taxon>
        <taxon>Actinacidiphila</taxon>
    </lineage>
</organism>
<dbReference type="RefSeq" id="WP_136721632.1">
    <property type="nucleotide sequence ID" value="NZ_JAOPYF010000204.1"/>
</dbReference>
<reference evidence="2 3" key="1">
    <citation type="submission" date="2019-04" db="EMBL/GenBank/DDBJ databases">
        <title>Streptomyces oryziradicis sp. nov., a novel actinomycete isolated from rhizosphere soil of rice (Oryza sativa L.).</title>
        <authorList>
            <person name="Li C."/>
        </authorList>
    </citation>
    <scope>NUCLEOTIDE SEQUENCE [LARGE SCALE GENOMIC DNA]</scope>
    <source>
        <strain evidence="2 3">NEAU-C40</strain>
    </source>
</reference>
<feature type="region of interest" description="Disordered" evidence="1">
    <location>
        <begin position="1"/>
        <end position="24"/>
    </location>
</feature>
<evidence type="ECO:0000313" key="3">
    <source>
        <dbReference type="Proteomes" id="UP000305778"/>
    </source>
</evidence>
<keyword evidence="3" id="KW-1185">Reference proteome</keyword>
<dbReference type="EMBL" id="SUMC01000001">
    <property type="protein sequence ID" value="TKA13473.1"/>
    <property type="molecule type" value="Genomic_DNA"/>
</dbReference>
<evidence type="ECO:0000256" key="1">
    <source>
        <dbReference type="SAM" id="MobiDB-lite"/>
    </source>
</evidence>
<sequence length="59" mass="6324">MASTGTAFAAPTASTSVTASQHAPTAQKCHNVKGYYKTVHKHGKTSKVWVKPHKVCTKK</sequence>
<protein>
    <submittedName>
        <fullName evidence="2">Uncharacterized protein</fullName>
    </submittedName>
</protein>
<comment type="caution">
    <text evidence="2">The sequence shown here is derived from an EMBL/GenBank/DDBJ whole genome shotgun (WGS) entry which is preliminary data.</text>
</comment>
<evidence type="ECO:0000313" key="2">
    <source>
        <dbReference type="EMBL" id="TKA13473.1"/>
    </source>
</evidence>
<dbReference type="AlphaFoldDB" id="A0A4U0SV81"/>
<dbReference type="OrthoDB" id="4338159at2"/>
<accession>A0A4U0SV81</accession>
<gene>
    <name evidence="2" type="ORF">FCI23_01940</name>
</gene>